<keyword evidence="12" id="KW-1185">Reference proteome</keyword>
<dbReference type="InterPro" id="IPR044861">
    <property type="entry name" value="IPNS-like_FE2OG_OXY"/>
</dbReference>
<evidence type="ECO:0000256" key="9">
    <source>
        <dbReference type="RuleBase" id="RU003682"/>
    </source>
</evidence>
<evidence type="ECO:0000256" key="6">
    <source>
        <dbReference type="ARBA" id="ARBA00052204"/>
    </source>
</evidence>
<dbReference type="PANTHER" id="PTHR47990">
    <property type="entry name" value="2-OXOGLUTARATE (2OG) AND FE(II)-DEPENDENT OXYGENASE SUPERFAMILY PROTEIN-RELATED"/>
    <property type="match status" value="1"/>
</dbReference>
<reference evidence="11 12" key="1">
    <citation type="journal article" date="2017" name="Nature">
        <title>The Apostasia genome and the evolution of orchids.</title>
        <authorList>
            <person name="Zhang G.Q."/>
            <person name="Liu K.W."/>
            <person name="Li Z."/>
            <person name="Lohaus R."/>
            <person name="Hsiao Y.Y."/>
            <person name="Niu S.C."/>
            <person name="Wang J.Y."/>
            <person name="Lin Y.C."/>
            <person name="Xu Q."/>
            <person name="Chen L.J."/>
            <person name="Yoshida K."/>
            <person name="Fujiwara S."/>
            <person name="Wang Z.W."/>
            <person name="Zhang Y.Q."/>
            <person name="Mitsuda N."/>
            <person name="Wang M."/>
            <person name="Liu G.H."/>
            <person name="Pecoraro L."/>
            <person name="Huang H.X."/>
            <person name="Xiao X.J."/>
            <person name="Lin M."/>
            <person name="Wu X.Y."/>
            <person name="Wu W.L."/>
            <person name="Chen Y.Y."/>
            <person name="Chang S.B."/>
            <person name="Sakamoto S."/>
            <person name="Ohme-Takagi M."/>
            <person name="Yagi M."/>
            <person name="Zeng S.J."/>
            <person name="Shen C.Y."/>
            <person name="Yeh C.M."/>
            <person name="Luo Y.B."/>
            <person name="Tsai W.C."/>
            <person name="Van de Peer Y."/>
            <person name="Liu Z.J."/>
        </authorList>
    </citation>
    <scope>NUCLEOTIDE SEQUENCE [LARGE SCALE GENOMIC DNA]</scope>
    <source>
        <strain evidence="12">cv. Shenzhen</strain>
        <tissue evidence="11">Stem</tissue>
    </source>
</reference>
<dbReference type="InterPro" id="IPR026992">
    <property type="entry name" value="DIOX_N"/>
</dbReference>
<comment type="catalytic activity">
    <reaction evidence="6">
        <text>gibberellin A1 + 2-oxoglutarate + O2 = gibberellin A8 + succinate + CO2</text>
        <dbReference type="Rhea" id="RHEA:15005"/>
        <dbReference type="ChEBI" id="CHEBI:15379"/>
        <dbReference type="ChEBI" id="CHEBI:16526"/>
        <dbReference type="ChEBI" id="CHEBI:16810"/>
        <dbReference type="ChEBI" id="CHEBI:30031"/>
        <dbReference type="ChEBI" id="CHEBI:58524"/>
        <dbReference type="ChEBI" id="CHEBI:58594"/>
        <dbReference type="EC" id="1.14.11.13"/>
    </reaction>
</comment>
<dbReference type="FunFam" id="2.60.120.330:FF:000014">
    <property type="entry name" value="Gibberellin 2-beta-dioxygenase 1"/>
    <property type="match status" value="1"/>
</dbReference>
<comment type="cofactor">
    <cofactor evidence="1">
        <name>L-ascorbate</name>
        <dbReference type="ChEBI" id="CHEBI:38290"/>
    </cofactor>
</comment>
<comment type="similarity">
    <text evidence="7">Belongs to the iron/ascorbate-dependent oxidoreductase family. GA2OX subfamily.</text>
</comment>
<dbReference type="InterPro" id="IPR027443">
    <property type="entry name" value="IPNS-like_sf"/>
</dbReference>
<feature type="domain" description="Fe2OG dioxygenase" evidence="10">
    <location>
        <begin position="166"/>
        <end position="267"/>
    </location>
</feature>
<gene>
    <name evidence="11" type="primary">GA2OX1</name>
    <name evidence="11" type="ORF">AXF42_Ash003020</name>
</gene>
<dbReference type="EC" id="1.14.11.13" evidence="8"/>
<evidence type="ECO:0000256" key="8">
    <source>
        <dbReference type="ARBA" id="ARBA00066708"/>
    </source>
</evidence>
<sequence>MVVLAKPTSVERFPVPKLRRSSAAVRFPGAVPVIDLSSTCAADQLVRACEELGFFKLTNHGVSNELTARLEAEAVRFFSLNNSKKDAVSLGYGRREIGPSGDVGWIEYLLLQVNMRSLPLSSSFRSVLEEYISAMKKLAREVLELIAEGLRIQPRDILSKLLMEEESDLILRLNHYPPCPITQNLTGFGEHTDPQIISILRSNNTSGLQILARDGRWVPVPPDQSSFFINVGDSLQVMTNGRFRSVKHRVLANTTKSRFSMIFFGGPPLKQRIAPLPRLMEEGEQSIYREFTWREYKNTAYKTKLADDRLVLFEKN</sequence>
<dbReference type="InterPro" id="IPR005123">
    <property type="entry name" value="Oxoglu/Fe-dep_dioxygenase_dom"/>
</dbReference>
<evidence type="ECO:0000256" key="2">
    <source>
        <dbReference type="ARBA" id="ARBA00022723"/>
    </source>
</evidence>
<name>A0A2I0A7W7_9ASPA</name>
<keyword evidence="4 9" id="KW-0560">Oxidoreductase</keyword>
<dbReference type="OrthoDB" id="288590at2759"/>
<keyword evidence="3 11" id="KW-0223">Dioxygenase</keyword>
<dbReference type="Pfam" id="PF03171">
    <property type="entry name" value="2OG-FeII_Oxy"/>
    <property type="match status" value="1"/>
</dbReference>
<evidence type="ECO:0000259" key="10">
    <source>
        <dbReference type="PROSITE" id="PS51471"/>
    </source>
</evidence>
<evidence type="ECO:0000256" key="5">
    <source>
        <dbReference type="ARBA" id="ARBA00023004"/>
    </source>
</evidence>
<dbReference type="AlphaFoldDB" id="A0A2I0A7W7"/>
<evidence type="ECO:0000256" key="7">
    <source>
        <dbReference type="ARBA" id="ARBA00061282"/>
    </source>
</evidence>
<dbReference type="Gene3D" id="2.60.120.330">
    <property type="entry name" value="B-lactam Antibiotic, Isopenicillin N Synthase, Chain"/>
    <property type="match status" value="1"/>
</dbReference>
<dbReference type="Proteomes" id="UP000236161">
    <property type="component" value="Unassembled WGS sequence"/>
</dbReference>
<evidence type="ECO:0000313" key="11">
    <source>
        <dbReference type="EMBL" id="PKA51653.1"/>
    </source>
</evidence>
<organism evidence="11 12">
    <name type="scientific">Apostasia shenzhenica</name>
    <dbReference type="NCBI Taxonomy" id="1088818"/>
    <lineage>
        <taxon>Eukaryota</taxon>
        <taxon>Viridiplantae</taxon>
        <taxon>Streptophyta</taxon>
        <taxon>Embryophyta</taxon>
        <taxon>Tracheophyta</taxon>
        <taxon>Spermatophyta</taxon>
        <taxon>Magnoliopsida</taxon>
        <taxon>Liliopsida</taxon>
        <taxon>Asparagales</taxon>
        <taxon>Orchidaceae</taxon>
        <taxon>Apostasioideae</taxon>
        <taxon>Apostasia</taxon>
    </lineage>
</organism>
<dbReference type="SUPFAM" id="SSF51197">
    <property type="entry name" value="Clavaminate synthase-like"/>
    <property type="match status" value="1"/>
</dbReference>
<evidence type="ECO:0000256" key="3">
    <source>
        <dbReference type="ARBA" id="ARBA00022964"/>
    </source>
</evidence>
<keyword evidence="5 9" id="KW-0408">Iron</keyword>
<dbReference type="EMBL" id="KZ452013">
    <property type="protein sequence ID" value="PKA51653.1"/>
    <property type="molecule type" value="Genomic_DNA"/>
</dbReference>
<keyword evidence="2 9" id="KW-0479">Metal-binding</keyword>
<proteinExistence type="inferred from homology"/>
<evidence type="ECO:0000256" key="1">
    <source>
        <dbReference type="ARBA" id="ARBA00001961"/>
    </source>
</evidence>
<dbReference type="GO" id="GO:0045543">
    <property type="term" value="F:gibberellin 2-beta-dioxygenase activity"/>
    <property type="evidence" value="ECO:0007669"/>
    <property type="project" value="UniProtKB-EC"/>
</dbReference>
<accession>A0A2I0A7W7</accession>
<dbReference type="PROSITE" id="PS51471">
    <property type="entry name" value="FE2OG_OXY"/>
    <property type="match status" value="1"/>
</dbReference>
<dbReference type="InterPro" id="IPR050231">
    <property type="entry name" value="Iron_ascorbate_oxido_reductase"/>
</dbReference>
<dbReference type="Pfam" id="PF14226">
    <property type="entry name" value="DIOX_N"/>
    <property type="match status" value="1"/>
</dbReference>
<protein>
    <recommendedName>
        <fullName evidence="8">gibberellin 2beta-dioxygenase</fullName>
        <ecNumber evidence="8">1.14.11.13</ecNumber>
    </recommendedName>
</protein>
<dbReference type="STRING" id="1088818.A0A2I0A7W7"/>
<evidence type="ECO:0000313" key="12">
    <source>
        <dbReference type="Proteomes" id="UP000236161"/>
    </source>
</evidence>
<evidence type="ECO:0000256" key="4">
    <source>
        <dbReference type="ARBA" id="ARBA00023002"/>
    </source>
</evidence>
<dbReference type="GO" id="GO:0046872">
    <property type="term" value="F:metal ion binding"/>
    <property type="evidence" value="ECO:0007669"/>
    <property type="project" value="UniProtKB-KW"/>
</dbReference>